<evidence type="ECO:0000313" key="2">
    <source>
        <dbReference type="EMBL" id="GBO18430.1"/>
    </source>
</evidence>
<reference evidence="2 3" key="1">
    <citation type="journal article" date="2019" name="Sci. Rep.">
        <title>Orb-weaving spider Araneus ventricosus genome elucidates the spidroin gene catalogue.</title>
        <authorList>
            <person name="Kono N."/>
            <person name="Nakamura H."/>
            <person name="Ohtoshi R."/>
            <person name="Moran D.A.P."/>
            <person name="Shinohara A."/>
            <person name="Yoshida Y."/>
            <person name="Fujiwara M."/>
            <person name="Mori M."/>
            <person name="Tomita M."/>
            <person name="Arakawa K."/>
        </authorList>
    </citation>
    <scope>NUCLEOTIDE SEQUENCE [LARGE SCALE GENOMIC DNA]</scope>
</reference>
<organism evidence="2 3">
    <name type="scientific">Araneus ventricosus</name>
    <name type="common">Orbweaver spider</name>
    <name type="synonym">Epeira ventricosa</name>
    <dbReference type="NCBI Taxonomy" id="182803"/>
    <lineage>
        <taxon>Eukaryota</taxon>
        <taxon>Metazoa</taxon>
        <taxon>Ecdysozoa</taxon>
        <taxon>Arthropoda</taxon>
        <taxon>Chelicerata</taxon>
        <taxon>Arachnida</taxon>
        <taxon>Araneae</taxon>
        <taxon>Araneomorphae</taxon>
        <taxon>Entelegynae</taxon>
        <taxon>Araneoidea</taxon>
        <taxon>Araneidae</taxon>
        <taxon>Araneus</taxon>
    </lineage>
</organism>
<gene>
    <name evidence="2" type="ORF">AVEN_40439_1</name>
</gene>
<feature type="compositionally biased region" description="Basic residues" evidence="1">
    <location>
        <begin position="1"/>
        <end position="13"/>
    </location>
</feature>
<comment type="caution">
    <text evidence="2">The sequence shown here is derived from an EMBL/GenBank/DDBJ whole genome shotgun (WGS) entry which is preliminary data.</text>
</comment>
<dbReference type="AlphaFoldDB" id="A0A4Y2V3K8"/>
<protein>
    <submittedName>
        <fullName evidence="2">Uncharacterized protein</fullName>
    </submittedName>
</protein>
<accession>A0A4Y2V3K8</accession>
<dbReference type="EMBL" id="BGPR01042043">
    <property type="protein sequence ID" value="GBO18430.1"/>
    <property type="molecule type" value="Genomic_DNA"/>
</dbReference>
<keyword evidence="3" id="KW-1185">Reference proteome</keyword>
<feature type="non-terminal residue" evidence="2">
    <location>
        <position position="1"/>
    </location>
</feature>
<evidence type="ECO:0000313" key="3">
    <source>
        <dbReference type="Proteomes" id="UP000499080"/>
    </source>
</evidence>
<dbReference type="Proteomes" id="UP000499080">
    <property type="component" value="Unassembled WGS sequence"/>
</dbReference>
<evidence type="ECO:0000256" key="1">
    <source>
        <dbReference type="SAM" id="MobiDB-lite"/>
    </source>
</evidence>
<feature type="region of interest" description="Disordered" evidence="1">
    <location>
        <begin position="1"/>
        <end position="32"/>
    </location>
</feature>
<sequence length="78" mass="8654">RSAHQLPSSHRRRNSEVVPVDKHTQYRSASNRLLAGTADRTPKTFAVQGDPSRSTFVVIQALSLYGLPWQAETSHGII</sequence>
<proteinExistence type="predicted"/>
<name>A0A4Y2V3K8_ARAVE</name>